<dbReference type="SUPFAM" id="SSF49373">
    <property type="entry name" value="Invasin/intimin cell-adhesion fragments"/>
    <property type="match status" value="1"/>
</dbReference>
<feature type="region of interest" description="Disordered" evidence="1">
    <location>
        <begin position="186"/>
        <end position="229"/>
    </location>
</feature>
<reference evidence="4 5" key="1">
    <citation type="submission" date="2019-05" db="EMBL/GenBank/DDBJ databases">
        <authorList>
            <person name="Narsing Rao M.P."/>
            <person name="Li W.J."/>
        </authorList>
    </citation>
    <scope>NUCLEOTIDE SEQUENCE [LARGE SCALE GENOMIC DNA]</scope>
    <source>
        <strain evidence="4 5">SYSU_K30003</strain>
    </source>
</reference>
<dbReference type="InterPro" id="IPR008964">
    <property type="entry name" value="Invasin/intimin_cell_adhesion"/>
</dbReference>
<comment type="caution">
    <text evidence="4">The sequence shown here is derived from an EMBL/GenBank/DDBJ whole genome shotgun (WGS) entry which is preliminary data.</text>
</comment>
<dbReference type="AlphaFoldDB" id="A0A5R9GAI9"/>
<dbReference type="Pfam" id="PF02368">
    <property type="entry name" value="Big_2"/>
    <property type="match status" value="1"/>
</dbReference>
<dbReference type="InterPro" id="IPR024745">
    <property type="entry name" value="GH44_cat"/>
</dbReference>
<organism evidence="4 5">
    <name type="scientific">Paenibacillus antri</name>
    <dbReference type="NCBI Taxonomy" id="2582848"/>
    <lineage>
        <taxon>Bacteria</taxon>
        <taxon>Bacillati</taxon>
        <taxon>Bacillota</taxon>
        <taxon>Bacilli</taxon>
        <taxon>Bacillales</taxon>
        <taxon>Paenibacillaceae</taxon>
        <taxon>Paenibacillus</taxon>
    </lineage>
</organism>
<dbReference type="Gene3D" id="2.60.120.430">
    <property type="entry name" value="Galactose-binding lectin"/>
    <property type="match status" value="2"/>
</dbReference>
<keyword evidence="5" id="KW-1185">Reference proteome</keyword>
<evidence type="ECO:0000313" key="5">
    <source>
        <dbReference type="Proteomes" id="UP000309676"/>
    </source>
</evidence>
<dbReference type="InterPro" id="IPR003343">
    <property type="entry name" value="Big_2"/>
</dbReference>
<keyword evidence="2" id="KW-0732">Signal</keyword>
<dbReference type="OrthoDB" id="9803686at2"/>
<accession>A0A5R9GAI9</accession>
<dbReference type="Proteomes" id="UP000309676">
    <property type="component" value="Unassembled WGS sequence"/>
</dbReference>
<dbReference type="Gene3D" id="3.20.20.80">
    <property type="entry name" value="Glycosidases"/>
    <property type="match status" value="1"/>
</dbReference>
<feature type="chain" id="PRO_5024295484" description="BIG2 domain-containing protein" evidence="2">
    <location>
        <begin position="37"/>
        <end position="1134"/>
    </location>
</feature>
<dbReference type="RefSeq" id="WP_138198169.1">
    <property type="nucleotide sequence ID" value="NZ_VCIW01000036.1"/>
</dbReference>
<feature type="signal peptide" evidence="2">
    <location>
        <begin position="1"/>
        <end position="36"/>
    </location>
</feature>
<evidence type="ECO:0000256" key="2">
    <source>
        <dbReference type="SAM" id="SignalP"/>
    </source>
</evidence>
<gene>
    <name evidence="4" type="ORF">FE782_30675</name>
</gene>
<feature type="compositionally biased region" description="Acidic residues" evidence="1">
    <location>
        <begin position="198"/>
        <end position="219"/>
    </location>
</feature>
<evidence type="ECO:0000256" key="1">
    <source>
        <dbReference type="SAM" id="MobiDB-lite"/>
    </source>
</evidence>
<dbReference type="InterPro" id="IPR017853">
    <property type="entry name" value="GH"/>
</dbReference>
<dbReference type="Gene3D" id="2.60.40.1080">
    <property type="match status" value="1"/>
</dbReference>
<dbReference type="SUPFAM" id="SSF51445">
    <property type="entry name" value="(Trans)glycosidases"/>
    <property type="match status" value="1"/>
</dbReference>
<sequence length="1134" mass="122496">MGLLGKGLKKPIAAVGALALTAAALLPAAAPPAASAAEARESVYDDALNALYANYSWAQVDLAYAGDKRGGGTSIRMEPDDGRAMYLYRDRILTASDFETFEMYVKGEGLGGQQAKLVFQTGGVPQSEWMLHELVEGGIPADELVRIAIPADEVSPGNAWVDTIILSDVTGGDQPALLIDDIAFVGAGTGEQPGGEEPGGEEPGGEEPGGEEPGGEEPGENGPGGAPEVVSGISIYQEALGAGFQDFGWADHSLDYAGAYHTGERSIRMEPDNGGAVYLYSGVPIAGKSFESFEFWIRGGSAGGQQLKVSFLSGGRPIAEVPLSTLLPEGVAAGEWRLASASLASLGLLDQVFDAFVIADASGGDQPVVYLDDIVLRAKEVIPAALVETRLDKHQVVLLAGESQPLEMTAFYADGTDKVVSEQAAWVSDAPSIVSVEGGRVVGVSEGVAKITGTLGAQSASAYVQVADIEEAPLYRDGLEPGASNWSWHEKNLLSEAEAHSGRYSIEFLPGGWDGVWLNGDQERKFGETYGVRFWIHGGATGGQRILVHLYEAQGYVGTAELNDHLPNGALAPGEWHEVTLNAADFGVTDGAFTGIVFQAGTEQNQPVVYIDDVSFLRNTSPVLFPQPELPTVSVDIDTASDRKPIDENIYGINYDDMHPTTSTLPFPVERWGGNNTTRYNWKLDATNRASDWYFMNIPYDNSDGTETDQLIDRVDARGDEVLLTLPTIGWTAKDREVSWGFSVEKYGPQRSTAAVDGRPDAGNGELPNGDWMEPINDPHDTSVEIGPDFVVEWIEHLKNNGDKVNFYALDNEPEIWYVTHRDVRPEPTTYDDLWSMTKEYGSAIKAADPDAQIFGPVSWGWCAYFYSSADQCADGPDRQSHGGLPFLEWYLKQLQDYENSDPNGTQLVDYLDIHFYPQEGGIAEDNESSYVQKRRLQSLKSLYHPTFVDNSWIQEPIRLIPRMKEMIAQYNPDMKLAITEYNFGNGDGLTAGLAQAEALAIFGREGVDLATRFGNFKAGTPIEDAFAMYLNYDGLGSKIEGTSVKTSTSNVDAVGAYTIEGTNGEVYVLLFNKDTVARNASLTANIALTGEPEAYRFSLDERLQRVTPQLSTGEDGAAAIALPARSATLLVWK</sequence>
<feature type="compositionally biased region" description="Gly residues" evidence="1">
    <location>
        <begin position="187"/>
        <end position="197"/>
    </location>
</feature>
<proteinExistence type="predicted"/>
<evidence type="ECO:0000313" key="4">
    <source>
        <dbReference type="EMBL" id="TLS48435.1"/>
    </source>
</evidence>
<name>A0A5R9GAI9_9BACL</name>
<evidence type="ECO:0000259" key="3">
    <source>
        <dbReference type="SMART" id="SM00635"/>
    </source>
</evidence>
<feature type="region of interest" description="Disordered" evidence="1">
    <location>
        <begin position="751"/>
        <end position="770"/>
    </location>
</feature>
<dbReference type="SMART" id="SM00635">
    <property type="entry name" value="BID_2"/>
    <property type="match status" value="1"/>
</dbReference>
<feature type="domain" description="BIG2" evidence="3">
    <location>
        <begin position="385"/>
        <end position="465"/>
    </location>
</feature>
<dbReference type="Pfam" id="PF12891">
    <property type="entry name" value="Glyco_hydro_44"/>
    <property type="match status" value="1"/>
</dbReference>
<dbReference type="EMBL" id="VCIW01000036">
    <property type="protein sequence ID" value="TLS48435.1"/>
    <property type="molecule type" value="Genomic_DNA"/>
</dbReference>
<protein>
    <recommendedName>
        <fullName evidence="3">BIG2 domain-containing protein</fullName>
    </recommendedName>
</protein>